<keyword evidence="6 7" id="KW-0413">Isomerase</keyword>
<reference evidence="8 9" key="1">
    <citation type="submission" date="2024-03" db="EMBL/GenBank/DDBJ databases">
        <title>Community enrichment and isolation of bacterial strains for fucoidan degradation.</title>
        <authorList>
            <person name="Sichert A."/>
        </authorList>
    </citation>
    <scope>NUCLEOTIDE SEQUENCE [LARGE SCALE GENOMIC DNA]</scope>
    <source>
        <strain evidence="8 9">AS62</strain>
    </source>
</reference>
<keyword evidence="9" id="KW-1185">Reference proteome</keyword>
<evidence type="ECO:0000256" key="5">
    <source>
        <dbReference type="ARBA" id="ARBA00020555"/>
    </source>
</evidence>
<dbReference type="PANTHER" id="PTHR30068">
    <property type="entry name" value="URONATE ISOMERASE"/>
    <property type="match status" value="1"/>
</dbReference>
<evidence type="ECO:0000256" key="1">
    <source>
        <dbReference type="ARBA" id="ARBA00001165"/>
    </source>
</evidence>
<evidence type="ECO:0000256" key="3">
    <source>
        <dbReference type="ARBA" id="ARBA00008397"/>
    </source>
</evidence>
<dbReference type="Pfam" id="PF02614">
    <property type="entry name" value="UxaC"/>
    <property type="match status" value="1"/>
</dbReference>
<comment type="similarity">
    <text evidence="3 7">Belongs to the metallo-dependent hydrolases superfamily. Uronate isomerase family.</text>
</comment>
<dbReference type="PANTHER" id="PTHR30068:SF4">
    <property type="entry name" value="URONATE ISOMERASE"/>
    <property type="match status" value="1"/>
</dbReference>
<evidence type="ECO:0000313" key="8">
    <source>
        <dbReference type="EMBL" id="MEM5500161.1"/>
    </source>
</evidence>
<organism evidence="8 9">
    <name type="scientific">Ahrensia kielensis</name>
    <dbReference type="NCBI Taxonomy" id="76980"/>
    <lineage>
        <taxon>Bacteria</taxon>
        <taxon>Pseudomonadati</taxon>
        <taxon>Pseudomonadota</taxon>
        <taxon>Alphaproteobacteria</taxon>
        <taxon>Hyphomicrobiales</taxon>
        <taxon>Ahrensiaceae</taxon>
        <taxon>Ahrensia</taxon>
    </lineage>
</organism>
<dbReference type="EC" id="5.3.1.12" evidence="4 7"/>
<evidence type="ECO:0000313" key="9">
    <source>
        <dbReference type="Proteomes" id="UP001477870"/>
    </source>
</evidence>
<gene>
    <name evidence="7 8" type="primary">uxaC</name>
    <name evidence="8" type="ORF">WNY59_01015</name>
</gene>
<dbReference type="EMBL" id="JBBMQO010000001">
    <property type="protein sequence ID" value="MEM5500161.1"/>
    <property type="molecule type" value="Genomic_DNA"/>
</dbReference>
<dbReference type="RefSeq" id="WP_342846645.1">
    <property type="nucleotide sequence ID" value="NZ_JBBMQO010000001.1"/>
</dbReference>
<dbReference type="Gene3D" id="3.20.20.140">
    <property type="entry name" value="Metal-dependent hydrolases"/>
    <property type="match status" value="1"/>
</dbReference>
<sequence length="469" mass="53130">MLKMLNEDRLFPADPETRKVARRLFAEIEHLPLICPHGHTEPQWFSKNENFADPAQLLIVPDHYVLRMLVSQGISLDMLGVPDHTGVAKQTDGREIWRLFAENYHLFRGTPSRLWFDYTLEFLFGATDTLSAQNSDAVYDQISACLAEQSFKPRALFDRFNIEVLATTDACTDDLKAHRDIRESDWNGRVVPTYRPDAAIDPDHPDLLNNIEKMGAQTNEKVSTWQGYLNAHRARRTYFKSMGATATDHGHPSALTADLPLEDCEALYAKVLNGKTSDMDKELFRAQMLTEMAGMSVEDGLVMQLHPGSVRNHNQSVFKTFGRDKGFDIPKSVSFVDALQPLLNKYGMDKRLSLILFTLDETTYARELAPLAGAYPSLKLGPAWWFHDSPAGMMRYREMTTETAGFYNTAGFNDDTRAFPSIPARHDVARRVDCAFLAKQVTEHLIKEDDAVEIAIDLTYRLAKQAYNL</sequence>
<comment type="catalytic activity">
    <reaction evidence="1 7">
        <text>D-glucuronate = D-fructuronate</text>
        <dbReference type="Rhea" id="RHEA:13049"/>
        <dbReference type="ChEBI" id="CHEBI:58720"/>
        <dbReference type="ChEBI" id="CHEBI:59863"/>
        <dbReference type="EC" id="5.3.1.12"/>
    </reaction>
</comment>
<evidence type="ECO:0000256" key="7">
    <source>
        <dbReference type="HAMAP-Rule" id="MF_00675"/>
    </source>
</evidence>
<protein>
    <recommendedName>
        <fullName evidence="5 7">Uronate isomerase</fullName>
        <ecNumber evidence="4 7">5.3.1.12</ecNumber>
    </recommendedName>
    <alternativeName>
        <fullName evidence="7">Glucuronate isomerase</fullName>
    </alternativeName>
    <alternativeName>
        <fullName evidence="7">Uronic isomerase</fullName>
    </alternativeName>
</protein>
<dbReference type="NCBIfam" id="NF002794">
    <property type="entry name" value="PRK02925.1"/>
    <property type="match status" value="1"/>
</dbReference>
<dbReference type="Proteomes" id="UP001477870">
    <property type="component" value="Unassembled WGS sequence"/>
</dbReference>
<dbReference type="GO" id="GO:0008880">
    <property type="term" value="F:glucuronate isomerase activity"/>
    <property type="evidence" value="ECO:0007669"/>
    <property type="project" value="UniProtKB-EC"/>
</dbReference>
<evidence type="ECO:0000256" key="4">
    <source>
        <dbReference type="ARBA" id="ARBA00012546"/>
    </source>
</evidence>
<evidence type="ECO:0000256" key="6">
    <source>
        <dbReference type="ARBA" id="ARBA00023235"/>
    </source>
</evidence>
<dbReference type="SUPFAM" id="SSF51556">
    <property type="entry name" value="Metallo-dependent hydrolases"/>
    <property type="match status" value="1"/>
</dbReference>
<dbReference type="InterPro" id="IPR003766">
    <property type="entry name" value="Uronate_isomerase"/>
</dbReference>
<evidence type="ECO:0000256" key="2">
    <source>
        <dbReference type="ARBA" id="ARBA00004892"/>
    </source>
</evidence>
<accession>A0ABU9T205</accession>
<proteinExistence type="inferred from homology"/>
<dbReference type="Gene3D" id="1.10.2020.10">
    <property type="entry name" value="uronate isomerase, domain 2, chain A"/>
    <property type="match status" value="1"/>
</dbReference>
<comment type="catalytic activity">
    <reaction evidence="7">
        <text>aldehydo-D-galacturonate = keto-D-tagaturonate</text>
        <dbReference type="Rhea" id="RHEA:27702"/>
        <dbReference type="ChEBI" id="CHEBI:12952"/>
        <dbReference type="ChEBI" id="CHEBI:17886"/>
    </reaction>
</comment>
<comment type="caution">
    <text evidence="8">The sequence shown here is derived from an EMBL/GenBank/DDBJ whole genome shotgun (WGS) entry which is preliminary data.</text>
</comment>
<dbReference type="InterPro" id="IPR032466">
    <property type="entry name" value="Metal_Hydrolase"/>
</dbReference>
<dbReference type="HAMAP" id="MF_00675">
    <property type="entry name" value="UxaC"/>
    <property type="match status" value="1"/>
</dbReference>
<name>A0ABU9T205_9HYPH</name>
<comment type="pathway">
    <text evidence="2 7">Carbohydrate metabolism; pentose and glucuronate interconversion.</text>
</comment>